<protein>
    <recommendedName>
        <fullName evidence="5">Hexosyltransferase</fullName>
        <ecNumber evidence="5">2.4.1.-</ecNumber>
    </recommendedName>
</protein>
<evidence type="ECO:0000313" key="8">
    <source>
        <dbReference type="Proteomes" id="UP001157006"/>
    </source>
</evidence>
<keyword evidence="5" id="KW-0961">Cell wall biogenesis/degradation</keyword>
<evidence type="ECO:0000256" key="3">
    <source>
        <dbReference type="ARBA" id="ARBA00022676"/>
    </source>
</evidence>
<keyword evidence="3 5" id="KW-0328">Glycosyltransferase</keyword>
<dbReference type="AlphaFoldDB" id="A0AAV0YQF0"/>
<keyword evidence="8" id="KW-1185">Reference proteome</keyword>
<dbReference type="Pfam" id="PF01501">
    <property type="entry name" value="Glyco_transf_8"/>
    <property type="match status" value="1"/>
</dbReference>
<evidence type="ECO:0000256" key="1">
    <source>
        <dbReference type="ARBA" id="ARBA00004877"/>
    </source>
</evidence>
<comment type="pathway">
    <text evidence="1 5">Glycan metabolism; pectin biosynthesis.</text>
</comment>
<dbReference type="InterPro" id="IPR029993">
    <property type="entry name" value="GAUT"/>
</dbReference>
<name>A0AAV0YQF0_VICFA</name>
<dbReference type="InterPro" id="IPR002495">
    <property type="entry name" value="Glyco_trans_8"/>
</dbReference>
<feature type="region of interest" description="Disordered" evidence="6">
    <location>
        <begin position="1"/>
        <end position="23"/>
    </location>
</feature>
<dbReference type="Pfam" id="PF25557">
    <property type="entry name" value="GAUT_1"/>
    <property type="match status" value="1"/>
</dbReference>
<dbReference type="InterPro" id="IPR029044">
    <property type="entry name" value="Nucleotide-diphossugar_trans"/>
</dbReference>
<organism evidence="7 8">
    <name type="scientific">Vicia faba</name>
    <name type="common">Broad bean</name>
    <name type="synonym">Faba vulgaris</name>
    <dbReference type="NCBI Taxonomy" id="3906"/>
    <lineage>
        <taxon>Eukaryota</taxon>
        <taxon>Viridiplantae</taxon>
        <taxon>Streptophyta</taxon>
        <taxon>Embryophyta</taxon>
        <taxon>Tracheophyta</taxon>
        <taxon>Spermatophyta</taxon>
        <taxon>Magnoliopsida</taxon>
        <taxon>eudicotyledons</taxon>
        <taxon>Gunneridae</taxon>
        <taxon>Pentapetalae</taxon>
        <taxon>rosids</taxon>
        <taxon>fabids</taxon>
        <taxon>Fabales</taxon>
        <taxon>Fabaceae</taxon>
        <taxon>Papilionoideae</taxon>
        <taxon>50 kb inversion clade</taxon>
        <taxon>NPAAA clade</taxon>
        <taxon>Hologalegina</taxon>
        <taxon>IRL clade</taxon>
        <taxon>Fabeae</taxon>
        <taxon>Vicia</taxon>
    </lineage>
</organism>
<sequence length="364" mass="41696">MQGKQHIESSSKVNNIKHHDETPPNVRVRKLKDQLIQAKVHLSLQAVRNIPHLTRELRLRVKEVSRTIGEASKDSDLPRNANVRMKEIEQSLMKARQIQDDCATSLTAKTLPKGLHCLPLRLTTEYYNLNSSQQQFPNQEKLEDPGLYHYAIFSDNILATAVVVNSTAAHAKDSSKHVFHIVTDRLNYAAMRMWFLANPPGKAAVQVQNIEDFAWLNSSYSPVLKQLSSPSMIDYYFKAHRASSDSNLKFQNPKYLSILNHLRFYLPEIFPNLKKVLFLDDDVIMQKDLTGLWSINLKGNVNGAVETCTESFHRFDRYLNFSNPLIAKNFDPRACGWAYGMNVFDLVEWKKQNITELKAIVSPE</sequence>
<accession>A0AAV0YQF0</accession>
<gene>
    <name evidence="7" type="ORF">VFH_I324200</name>
</gene>
<dbReference type="PANTHER" id="PTHR32116">
    <property type="entry name" value="GALACTURONOSYLTRANSFERASE 4-RELATED"/>
    <property type="match status" value="1"/>
</dbReference>
<dbReference type="EMBL" id="OX451736">
    <property type="protein sequence ID" value="CAI8587941.1"/>
    <property type="molecule type" value="Genomic_DNA"/>
</dbReference>
<dbReference type="Gene3D" id="3.90.550.10">
    <property type="entry name" value="Spore Coat Polysaccharide Biosynthesis Protein SpsA, Chain A"/>
    <property type="match status" value="1"/>
</dbReference>
<evidence type="ECO:0000256" key="5">
    <source>
        <dbReference type="RuleBase" id="RU362027"/>
    </source>
</evidence>
<dbReference type="EC" id="2.4.1.-" evidence="5"/>
<proteinExistence type="inferred from homology"/>
<evidence type="ECO:0000256" key="4">
    <source>
        <dbReference type="ARBA" id="ARBA00022679"/>
    </source>
</evidence>
<comment type="similarity">
    <text evidence="2 5">Belongs to the glycosyltransferase 8 family.</text>
</comment>
<dbReference type="GO" id="GO:0071555">
    <property type="term" value="P:cell wall organization"/>
    <property type="evidence" value="ECO:0007669"/>
    <property type="project" value="UniProtKB-KW"/>
</dbReference>
<dbReference type="Proteomes" id="UP001157006">
    <property type="component" value="Chromosome 1L"/>
</dbReference>
<comment type="subcellular location">
    <subcellularLocation>
        <location evidence="5">Golgi apparatus membrane</location>
        <topology evidence="5">Single-pass type II membrane protein</topology>
    </subcellularLocation>
</comment>
<keyword evidence="4" id="KW-0808">Transferase</keyword>
<reference evidence="7 8" key="1">
    <citation type="submission" date="2023-01" db="EMBL/GenBank/DDBJ databases">
        <authorList>
            <person name="Kreplak J."/>
        </authorList>
    </citation>
    <scope>NUCLEOTIDE SEQUENCE [LARGE SCALE GENOMIC DNA]</scope>
</reference>
<evidence type="ECO:0000256" key="6">
    <source>
        <dbReference type="SAM" id="MobiDB-lite"/>
    </source>
</evidence>
<evidence type="ECO:0000313" key="7">
    <source>
        <dbReference type="EMBL" id="CAI8587941.1"/>
    </source>
</evidence>
<dbReference type="GO" id="GO:0047262">
    <property type="term" value="F:polygalacturonate 4-alpha-galacturonosyltransferase activity"/>
    <property type="evidence" value="ECO:0007669"/>
    <property type="project" value="InterPro"/>
</dbReference>
<evidence type="ECO:0000256" key="2">
    <source>
        <dbReference type="ARBA" id="ARBA00006351"/>
    </source>
</evidence>
<dbReference type="GO" id="GO:0000139">
    <property type="term" value="C:Golgi membrane"/>
    <property type="evidence" value="ECO:0007669"/>
    <property type="project" value="UniProtKB-SubCell"/>
</dbReference>
<keyword evidence="5" id="KW-0333">Golgi apparatus</keyword>
<dbReference type="PANTHER" id="PTHR32116:SF107">
    <property type="entry name" value="HEXOSYLTRANSFERASE"/>
    <property type="match status" value="1"/>
</dbReference>
<dbReference type="SUPFAM" id="SSF53448">
    <property type="entry name" value="Nucleotide-diphospho-sugar transferases"/>
    <property type="match status" value="1"/>
</dbReference>